<keyword evidence="7" id="KW-1185">Reference proteome</keyword>
<dbReference type="OrthoDB" id="370421at2"/>
<dbReference type="InterPro" id="IPR046348">
    <property type="entry name" value="SIS_dom_sf"/>
</dbReference>
<keyword evidence="3" id="KW-0804">Transcription</keyword>
<dbReference type="GO" id="GO:0003700">
    <property type="term" value="F:DNA-binding transcription factor activity"/>
    <property type="evidence" value="ECO:0007669"/>
    <property type="project" value="InterPro"/>
</dbReference>
<dbReference type="InterPro" id="IPR001347">
    <property type="entry name" value="SIS_dom"/>
</dbReference>
<dbReference type="GO" id="GO:0097367">
    <property type="term" value="F:carbohydrate derivative binding"/>
    <property type="evidence" value="ECO:0007669"/>
    <property type="project" value="InterPro"/>
</dbReference>
<dbReference type="SUPFAM" id="SSF53697">
    <property type="entry name" value="SIS domain"/>
    <property type="match status" value="1"/>
</dbReference>
<dbReference type="InterPro" id="IPR047640">
    <property type="entry name" value="RpiR-like"/>
</dbReference>
<dbReference type="PATRIC" id="fig|1196324.3.peg.1090"/>
<organism evidence="6 7">
    <name type="scientific">Fictibacillus macauensis ZFHKF-1</name>
    <dbReference type="NCBI Taxonomy" id="1196324"/>
    <lineage>
        <taxon>Bacteria</taxon>
        <taxon>Bacillati</taxon>
        <taxon>Bacillota</taxon>
        <taxon>Bacilli</taxon>
        <taxon>Bacillales</taxon>
        <taxon>Fictibacillaceae</taxon>
        <taxon>Fictibacillus</taxon>
    </lineage>
</organism>
<keyword evidence="2" id="KW-0238">DNA-binding</keyword>
<evidence type="ECO:0000313" key="7">
    <source>
        <dbReference type="Proteomes" id="UP000004080"/>
    </source>
</evidence>
<gene>
    <name evidence="6" type="ORF">A374_05361</name>
</gene>
<dbReference type="InterPro" id="IPR000281">
    <property type="entry name" value="HTH_RpiR"/>
</dbReference>
<dbReference type="Gene3D" id="3.40.50.10490">
    <property type="entry name" value="Glucose-6-phosphate isomerase like protein, domain 1"/>
    <property type="match status" value="1"/>
</dbReference>
<dbReference type="STRING" id="1196324.A374_05361"/>
<dbReference type="CDD" id="cd05013">
    <property type="entry name" value="SIS_RpiR"/>
    <property type="match status" value="1"/>
</dbReference>
<dbReference type="PANTHER" id="PTHR30514:SF10">
    <property type="entry name" value="MURR_RPIR FAMILY TRANSCRIPTIONAL REGULATOR"/>
    <property type="match status" value="1"/>
</dbReference>
<dbReference type="AlphaFoldDB" id="I8J3L3"/>
<dbReference type="InterPro" id="IPR009057">
    <property type="entry name" value="Homeodomain-like_sf"/>
</dbReference>
<dbReference type="Gene3D" id="1.10.10.10">
    <property type="entry name" value="Winged helix-like DNA-binding domain superfamily/Winged helix DNA-binding domain"/>
    <property type="match status" value="1"/>
</dbReference>
<evidence type="ECO:0000256" key="1">
    <source>
        <dbReference type="ARBA" id="ARBA00023015"/>
    </source>
</evidence>
<dbReference type="RefSeq" id="WP_007201171.1">
    <property type="nucleotide sequence ID" value="NZ_AKKV01000021.1"/>
</dbReference>
<comment type="caution">
    <text evidence="6">The sequence shown here is derived from an EMBL/GenBank/DDBJ whole genome shotgun (WGS) entry which is preliminary data.</text>
</comment>
<feature type="domain" description="HTH rpiR-type" evidence="4">
    <location>
        <begin position="4"/>
        <end position="80"/>
    </location>
</feature>
<evidence type="ECO:0000259" key="5">
    <source>
        <dbReference type="PROSITE" id="PS51464"/>
    </source>
</evidence>
<dbReference type="PROSITE" id="PS51071">
    <property type="entry name" value="HTH_RPIR"/>
    <property type="match status" value="1"/>
</dbReference>
<sequence>MEETNILLRIQSVVAQLPTSERKVGHYVLHHPYEVSRMTIHELAKEAEASSSAVTRFCRSIAVPSYAELKVLLSSLRSTSQEVKGFYDIEPDEQLTSIKKKIVANSVQAIQETAHHLQEDKVYAVIEAMKEAEVIYVYGLGASWLVAQDLVHKWLRLGKAVHAHQDPHLTAASLAASKGKAVLFCISNSGETPEILQLVDIAKAYRVQTIGLTRFGTNTLEKKVNLSLQHVRAPEAPLRSAATSSLFAQLLTISMIFYAYVSKYYSEYEQEMKRSRESVRAFTQRKLER</sequence>
<dbReference type="InterPro" id="IPR036388">
    <property type="entry name" value="WH-like_DNA-bd_sf"/>
</dbReference>
<dbReference type="eggNOG" id="COG1737">
    <property type="taxonomic scope" value="Bacteria"/>
</dbReference>
<proteinExistence type="predicted"/>
<evidence type="ECO:0008006" key="8">
    <source>
        <dbReference type="Google" id="ProtNLM"/>
    </source>
</evidence>
<dbReference type="InterPro" id="IPR035472">
    <property type="entry name" value="RpiR-like_SIS"/>
</dbReference>
<evidence type="ECO:0000259" key="4">
    <source>
        <dbReference type="PROSITE" id="PS51071"/>
    </source>
</evidence>
<dbReference type="EMBL" id="AKKV01000021">
    <property type="protein sequence ID" value="EIT86366.1"/>
    <property type="molecule type" value="Genomic_DNA"/>
</dbReference>
<evidence type="ECO:0000256" key="3">
    <source>
        <dbReference type="ARBA" id="ARBA00023163"/>
    </source>
</evidence>
<protein>
    <recommendedName>
        <fullName evidence="8">RpiR family transcriptional regulator</fullName>
    </recommendedName>
</protein>
<evidence type="ECO:0000256" key="2">
    <source>
        <dbReference type="ARBA" id="ARBA00023125"/>
    </source>
</evidence>
<dbReference type="GO" id="GO:0003677">
    <property type="term" value="F:DNA binding"/>
    <property type="evidence" value="ECO:0007669"/>
    <property type="project" value="UniProtKB-KW"/>
</dbReference>
<dbReference type="Pfam" id="PF01380">
    <property type="entry name" value="SIS"/>
    <property type="match status" value="1"/>
</dbReference>
<dbReference type="Proteomes" id="UP000004080">
    <property type="component" value="Unassembled WGS sequence"/>
</dbReference>
<accession>I8J3L3</accession>
<reference evidence="6 7" key="1">
    <citation type="journal article" date="2012" name="J. Bacteriol.">
        <title>Genome of Bacillus macauensis ZFHKF-1, a Long-Chain-Forming Bacterium.</title>
        <authorList>
            <person name="Cai L."/>
            <person name="Zhang T."/>
        </authorList>
    </citation>
    <scope>NUCLEOTIDE SEQUENCE [LARGE SCALE GENOMIC DNA]</scope>
    <source>
        <strain evidence="6 7">ZFHKF-1</strain>
    </source>
</reference>
<dbReference type="GO" id="GO:1901135">
    <property type="term" value="P:carbohydrate derivative metabolic process"/>
    <property type="evidence" value="ECO:0007669"/>
    <property type="project" value="InterPro"/>
</dbReference>
<evidence type="ECO:0000313" key="6">
    <source>
        <dbReference type="EMBL" id="EIT86366.1"/>
    </source>
</evidence>
<dbReference type="Pfam" id="PF01418">
    <property type="entry name" value="HTH_6"/>
    <property type="match status" value="1"/>
</dbReference>
<name>I8J3L3_9BACL</name>
<dbReference type="PROSITE" id="PS51464">
    <property type="entry name" value="SIS"/>
    <property type="match status" value="1"/>
</dbReference>
<keyword evidence="1" id="KW-0805">Transcription regulation</keyword>
<feature type="domain" description="SIS" evidence="5">
    <location>
        <begin position="125"/>
        <end position="266"/>
    </location>
</feature>
<dbReference type="SUPFAM" id="SSF46689">
    <property type="entry name" value="Homeodomain-like"/>
    <property type="match status" value="1"/>
</dbReference>
<dbReference type="PANTHER" id="PTHR30514">
    <property type="entry name" value="GLUCOKINASE"/>
    <property type="match status" value="1"/>
</dbReference>